<protein>
    <submittedName>
        <fullName evidence="1">Uncharacterized protein</fullName>
    </submittedName>
</protein>
<organism evidence="1 2">
    <name type="scientific">Triangularia setosa</name>
    <dbReference type="NCBI Taxonomy" id="2587417"/>
    <lineage>
        <taxon>Eukaryota</taxon>
        <taxon>Fungi</taxon>
        <taxon>Dikarya</taxon>
        <taxon>Ascomycota</taxon>
        <taxon>Pezizomycotina</taxon>
        <taxon>Sordariomycetes</taxon>
        <taxon>Sordariomycetidae</taxon>
        <taxon>Sordariales</taxon>
        <taxon>Podosporaceae</taxon>
        <taxon>Triangularia</taxon>
    </lineage>
</organism>
<evidence type="ECO:0000313" key="2">
    <source>
        <dbReference type="Proteomes" id="UP001302321"/>
    </source>
</evidence>
<keyword evidence="2" id="KW-1185">Reference proteome</keyword>
<gene>
    <name evidence="1" type="ORF">QBC36DRAFT_293687</name>
</gene>
<dbReference type="AlphaFoldDB" id="A0AAN6W2N3"/>
<sequence length="77" mass="8807">MKYLSDVNRFVKVFVNYYAALRGARIEVAELTPVIEDYFMKKVDDTFSKQLGYNILTVLTSPVTGPLVEQGNPYKLK</sequence>
<reference evidence="1" key="2">
    <citation type="submission" date="2023-05" db="EMBL/GenBank/DDBJ databases">
        <authorList>
            <consortium name="Lawrence Berkeley National Laboratory"/>
            <person name="Steindorff A."/>
            <person name="Hensen N."/>
            <person name="Bonometti L."/>
            <person name="Westerberg I."/>
            <person name="Brannstrom I.O."/>
            <person name="Guillou S."/>
            <person name="Cros-Aarteil S."/>
            <person name="Calhoun S."/>
            <person name="Haridas S."/>
            <person name="Kuo A."/>
            <person name="Mondo S."/>
            <person name="Pangilinan J."/>
            <person name="Riley R."/>
            <person name="Labutti K."/>
            <person name="Andreopoulos B."/>
            <person name="Lipzen A."/>
            <person name="Chen C."/>
            <person name="Yanf M."/>
            <person name="Daum C."/>
            <person name="Ng V."/>
            <person name="Clum A."/>
            <person name="Ohm R."/>
            <person name="Martin F."/>
            <person name="Silar P."/>
            <person name="Natvig D."/>
            <person name="Lalanne C."/>
            <person name="Gautier V."/>
            <person name="Ament-Velasquez S.L."/>
            <person name="Kruys A."/>
            <person name="Hutchinson M.I."/>
            <person name="Powell A.J."/>
            <person name="Barry K."/>
            <person name="Miller A.N."/>
            <person name="Grigoriev I.V."/>
            <person name="Debuchy R."/>
            <person name="Gladieux P."/>
            <person name="Thoren M.H."/>
            <person name="Johannesson H."/>
        </authorList>
    </citation>
    <scope>NUCLEOTIDE SEQUENCE</scope>
    <source>
        <strain evidence="1">CBS 892.96</strain>
    </source>
</reference>
<proteinExistence type="predicted"/>
<name>A0AAN6W2N3_9PEZI</name>
<dbReference type="Proteomes" id="UP001302321">
    <property type="component" value="Unassembled WGS sequence"/>
</dbReference>
<evidence type="ECO:0000313" key="1">
    <source>
        <dbReference type="EMBL" id="KAK4173161.1"/>
    </source>
</evidence>
<reference evidence="1" key="1">
    <citation type="journal article" date="2023" name="Mol. Phylogenet. Evol.">
        <title>Genome-scale phylogeny and comparative genomics of the fungal order Sordariales.</title>
        <authorList>
            <person name="Hensen N."/>
            <person name="Bonometti L."/>
            <person name="Westerberg I."/>
            <person name="Brannstrom I.O."/>
            <person name="Guillou S."/>
            <person name="Cros-Aarteil S."/>
            <person name="Calhoun S."/>
            <person name="Haridas S."/>
            <person name="Kuo A."/>
            <person name="Mondo S."/>
            <person name="Pangilinan J."/>
            <person name="Riley R."/>
            <person name="LaButti K."/>
            <person name="Andreopoulos B."/>
            <person name="Lipzen A."/>
            <person name="Chen C."/>
            <person name="Yan M."/>
            <person name="Daum C."/>
            <person name="Ng V."/>
            <person name="Clum A."/>
            <person name="Steindorff A."/>
            <person name="Ohm R.A."/>
            <person name="Martin F."/>
            <person name="Silar P."/>
            <person name="Natvig D.O."/>
            <person name="Lalanne C."/>
            <person name="Gautier V."/>
            <person name="Ament-Velasquez S.L."/>
            <person name="Kruys A."/>
            <person name="Hutchinson M.I."/>
            <person name="Powell A.J."/>
            <person name="Barry K."/>
            <person name="Miller A.N."/>
            <person name="Grigoriev I.V."/>
            <person name="Debuchy R."/>
            <person name="Gladieux P."/>
            <person name="Hiltunen Thoren M."/>
            <person name="Johannesson H."/>
        </authorList>
    </citation>
    <scope>NUCLEOTIDE SEQUENCE</scope>
    <source>
        <strain evidence="1">CBS 892.96</strain>
    </source>
</reference>
<comment type="caution">
    <text evidence="1">The sequence shown here is derived from an EMBL/GenBank/DDBJ whole genome shotgun (WGS) entry which is preliminary data.</text>
</comment>
<dbReference type="EMBL" id="MU866364">
    <property type="protein sequence ID" value="KAK4173161.1"/>
    <property type="molecule type" value="Genomic_DNA"/>
</dbReference>
<accession>A0AAN6W2N3</accession>